<gene>
    <name evidence="1" type="ORF">PC113_g21775</name>
    <name evidence="2" type="ORF">PC115_g18675</name>
    <name evidence="3" type="ORF">PC117_g22999</name>
    <name evidence="4" type="ORF">PC129_g20280</name>
</gene>
<dbReference type="Proteomes" id="UP000774804">
    <property type="component" value="Unassembled WGS sequence"/>
</dbReference>
<proteinExistence type="predicted"/>
<evidence type="ECO:0000313" key="2">
    <source>
        <dbReference type="EMBL" id="KAG2892815.1"/>
    </source>
</evidence>
<dbReference type="EMBL" id="RCMV01001417">
    <property type="protein sequence ID" value="KAG3208699.1"/>
    <property type="molecule type" value="Genomic_DNA"/>
</dbReference>
<name>A0A8T1H9G8_9STRA</name>
<evidence type="ECO:0000313" key="1">
    <source>
        <dbReference type="EMBL" id="KAG2826411.1"/>
    </source>
</evidence>
<evidence type="ECO:0000313" key="3">
    <source>
        <dbReference type="EMBL" id="KAG2896463.1"/>
    </source>
</evidence>
<sequence length="83" mass="9850">MHDWSGSREQIQVNLIVRALNAEYTRLISLHLKEGFVASEDGLEMRTSVYVQNPKVFCECMEWKHKEIDKRWKSYYDMVPAVD</sequence>
<dbReference type="EMBL" id="RCMI01000984">
    <property type="protein sequence ID" value="KAG2892815.1"/>
    <property type="molecule type" value="Genomic_DNA"/>
</dbReference>
<reference evidence="4" key="1">
    <citation type="submission" date="2018-05" db="EMBL/GenBank/DDBJ databases">
        <title>Effector identification in a new, highly contiguous assembly of the strawberry crown rot pathogen Phytophthora cactorum.</title>
        <authorList>
            <person name="Armitage A.D."/>
            <person name="Nellist C.F."/>
            <person name="Bates H."/>
            <person name="Vickerstaff R.J."/>
            <person name="Harrison R.J."/>
        </authorList>
    </citation>
    <scope>NUCLEOTIDE SEQUENCE</scope>
    <source>
        <strain evidence="1">15-7</strain>
        <strain evidence="2">4032</strain>
        <strain evidence="3">4040</strain>
        <strain evidence="4">P421</strain>
    </source>
</reference>
<dbReference type="EMBL" id="RCMG01001477">
    <property type="protein sequence ID" value="KAG2826411.1"/>
    <property type="molecule type" value="Genomic_DNA"/>
</dbReference>
<evidence type="ECO:0000313" key="4">
    <source>
        <dbReference type="EMBL" id="KAG3208699.1"/>
    </source>
</evidence>
<dbReference type="EMBL" id="RCMK01001339">
    <property type="protein sequence ID" value="KAG2896463.1"/>
    <property type="molecule type" value="Genomic_DNA"/>
</dbReference>
<accession>A0A8T1H9G8</accession>
<dbReference type="Proteomes" id="UP000736787">
    <property type="component" value="Unassembled WGS sequence"/>
</dbReference>
<dbReference type="Proteomes" id="UP000760860">
    <property type="component" value="Unassembled WGS sequence"/>
</dbReference>
<dbReference type="VEuPathDB" id="FungiDB:PC110_g23850"/>
<organism evidence="4 5">
    <name type="scientific">Phytophthora cactorum</name>
    <dbReference type="NCBI Taxonomy" id="29920"/>
    <lineage>
        <taxon>Eukaryota</taxon>
        <taxon>Sar</taxon>
        <taxon>Stramenopiles</taxon>
        <taxon>Oomycota</taxon>
        <taxon>Peronosporomycetes</taxon>
        <taxon>Peronosporales</taxon>
        <taxon>Peronosporaceae</taxon>
        <taxon>Phytophthora</taxon>
    </lineage>
</organism>
<dbReference type="AlphaFoldDB" id="A0A8T1H9G8"/>
<comment type="caution">
    <text evidence="4">The sequence shown here is derived from an EMBL/GenBank/DDBJ whole genome shotgun (WGS) entry which is preliminary data.</text>
</comment>
<protein>
    <submittedName>
        <fullName evidence="4">Uncharacterized protein</fullName>
    </submittedName>
</protein>
<dbReference type="Proteomes" id="UP000735874">
    <property type="component" value="Unassembled WGS sequence"/>
</dbReference>
<evidence type="ECO:0000313" key="5">
    <source>
        <dbReference type="Proteomes" id="UP000760860"/>
    </source>
</evidence>